<feature type="transmembrane region" description="Helical" evidence="3">
    <location>
        <begin position="42"/>
        <end position="63"/>
    </location>
</feature>
<feature type="transmembrane region" description="Helical" evidence="3">
    <location>
        <begin position="192"/>
        <end position="210"/>
    </location>
</feature>
<dbReference type="PANTHER" id="PTHR33021">
    <property type="entry name" value="BLUE COPPER PROTEIN"/>
    <property type="match status" value="1"/>
</dbReference>
<reference evidence="5" key="2">
    <citation type="submission" date="2023-06" db="EMBL/GenBank/DDBJ databases">
        <authorList>
            <person name="Ma L."/>
            <person name="Liu K.-W."/>
            <person name="Li Z."/>
            <person name="Hsiao Y.-Y."/>
            <person name="Qi Y."/>
            <person name="Fu T."/>
            <person name="Tang G."/>
            <person name="Zhang D."/>
            <person name="Sun W.-H."/>
            <person name="Liu D.-K."/>
            <person name="Li Y."/>
            <person name="Chen G.-Z."/>
            <person name="Liu X.-D."/>
            <person name="Liao X.-Y."/>
            <person name="Jiang Y.-T."/>
            <person name="Yu X."/>
            <person name="Hao Y."/>
            <person name="Huang J."/>
            <person name="Zhao X.-W."/>
            <person name="Ke S."/>
            <person name="Chen Y.-Y."/>
            <person name="Wu W.-L."/>
            <person name="Hsu J.-L."/>
            <person name="Lin Y.-F."/>
            <person name="Huang M.-D."/>
            <person name="Li C.-Y."/>
            <person name="Huang L."/>
            <person name="Wang Z.-W."/>
            <person name="Zhao X."/>
            <person name="Zhong W.-Y."/>
            <person name="Peng D.-H."/>
            <person name="Ahmad S."/>
            <person name="Lan S."/>
            <person name="Zhang J.-S."/>
            <person name="Tsai W.-C."/>
            <person name="Van De Peer Y."/>
            <person name="Liu Z.-J."/>
        </authorList>
    </citation>
    <scope>NUCLEOTIDE SEQUENCE</scope>
    <source>
        <strain evidence="5">CP</strain>
        <tissue evidence="5">Leaves</tissue>
    </source>
</reference>
<evidence type="ECO:0000256" key="2">
    <source>
        <dbReference type="ARBA" id="ARBA00023180"/>
    </source>
</evidence>
<dbReference type="CDD" id="cd04216">
    <property type="entry name" value="Phytocyanin"/>
    <property type="match status" value="1"/>
</dbReference>
<feature type="domain" description="Phytocyanin" evidence="4">
    <location>
        <begin position="65"/>
        <end position="165"/>
    </location>
</feature>
<dbReference type="GO" id="GO:0005886">
    <property type="term" value="C:plasma membrane"/>
    <property type="evidence" value="ECO:0007669"/>
    <property type="project" value="TreeGrafter"/>
</dbReference>
<evidence type="ECO:0000256" key="1">
    <source>
        <dbReference type="ARBA" id="ARBA00023157"/>
    </source>
</evidence>
<evidence type="ECO:0000256" key="3">
    <source>
        <dbReference type="SAM" id="Phobius"/>
    </source>
</evidence>
<dbReference type="PANTHER" id="PTHR33021:SF31">
    <property type="entry name" value="OS02G0720100 PROTEIN"/>
    <property type="match status" value="1"/>
</dbReference>
<name>A0AAV9CQ59_ACOCL</name>
<proteinExistence type="predicted"/>
<keyword evidence="2" id="KW-0325">Glycoprotein</keyword>
<sequence length="212" mass="22786">MPPFKRGKAQQQKEGLEVTTFLEFHSSSLFCVTSMAAMGKCFLVLMVVVVVVSVLGGCGLAEAGQHHVVGGDRGWDLGSDIGVWSLDKVFRVGDNIWFTYSAADETVAELTSKEEFEACNVTNPIRMFTDGLSRVALEGEGERYFTSAKPISCKRGLKLRVEVLPASQGETVDVDRIEAAAQGPAPSGSIGLVWPPVMALLGLALVLLFSNF</sequence>
<evidence type="ECO:0000313" key="6">
    <source>
        <dbReference type="Proteomes" id="UP001180020"/>
    </source>
</evidence>
<accession>A0AAV9CQ59</accession>
<protein>
    <recommendedName>
        <fullName evidence="4">Phytocyanin domain-containing protein</fullName>
    </recommendedName>
</protein>
<comment type="caution">
    <text evidence="5">The sequence shown here is derived from an EMBL/GenBank/DDBJ whole genome shotgun (WGS) entry which is preliminary data.</text>
</comment>
<dbReference type="InterPro" id="IPR008972">
    <property type="entry name" value="Cupredoxin"/>
</dbReference>
<dbReference type="Pfam" id="PF02298">
    <property type="entry name" value="Cu_bind_like"/>
    <property type="match status" value="1"/>
</dbReference>
<keyword evidence="1" id="KW-1015">Disulfide bond</keyword>
<dbReference type="AlphaFoldDB" id="A0AAV9CQ59"/>
<dbReference type="InterPro" id="IPR039391">
    <property type="entry name" value="Phytocyanin-like"/>
</dbReference>
<dbReference type="EMBL" id="JAUJYO010000017">
    <property type="protein sequence ID" value="KAK1291223.1"/>
    <property type="molecule type" value="Genomic_DNA"/>
</dbReference>
<keyword evidence="3" id="KW-0472">Membrane</keyword>
<dbReference type="GO" id="GO:0009055">
    <property type="term" value="F:electron transfer activity"/>
    <property type="evidence" value="ECO:0007669"/>
    <property type="project" value="InterPro"/>
</dbReference>
<dbReference type="PROSITE" id="PS51485">
    <property type="entry name" value="PHYTOCYANIN"/>
    <property type="match status" value="1"/>
</dbReference>
<dbReference type="FunFam" id="2.60.40.420:FF:000034">
    <property type="entry name" value="Cupredoxin superfamily protein"/>
    <property type="match status" value="1"/>
</dbReference>
<evidence type="ECO:0000259" key="4">
    <source>
        <dbReference type="PROSITE" id="PS51485"/>
    </source>
</evidence>
<gene>
    <name evidence="5" type="ORF">QJS10_CPB17g02017</name>
</gene>
<dbReference type="Gene3D" id="2.60.40.420">
    <property type="entry name" value="Cupredoxins - blue copper proteins"/>
    <property type="match status" value="1"/>
</dbReference>
<evidence type="ECO:0000313" key="5">
    <source>
        <dbReference type="EMBL" id="KAK1291223.1"/>
    </source>
</evidence>
<keyword evidence="3" id="KW-1133">Transmembrane helix</keyword>
<reference evidence="5" key="1">
    <citation type="journal article" date="2023" name="Nat. Commun.">
        <title>Diploid and tetraploid genomes of Acorus and the evolution of monocots.</title>
        <authorList>
            <person name="Ma L."/>
            <person name="Liu K.W."/>
            <person name="Li Z."/>
            <person name="Hsiao Y.Y."/>
            <person name="Qi Y."/>
            <person name="Fu T."/>
            <person name="Tang G.D."/>
            <person name="Zhang D."/>
            <person name="Sun W.H."/>
            <person name="Liu D.K."/>
            <person name="Li Y."/>
            <person name="Chen G.Z."/>
            <person name="Liu X.D."/>
            <person name="Liao X.Y."/>
            <person name="Jiang Y.T."/>
            <person name="Yu X."/>
            <person name="Hao Y."/>
            <person name="Huang J."/>
            <person name="Zhao X.W."/>
            <person name="Ke S."/>
            <person name="Chen Y.Y."/>
            <person name="Wu W.L."/>
            <person name="Hsu J.L."/>
            <person name="Lin Y.F."/>
            <person name="Huang M.D."/>
            <person name="Li C.Y."/>
            <person name="Huang L."/>
            <person name="Wang Z.W."/>
            <person name="Zhao X."/>
            <person name="Zhong W.Y."/>
            <person name="Peng D.H."/>
            <person name="Ahmad S."/>
            <person name="Lan S."/>
            <person name="Zhang J.S."/>
            <person name="Tsai W.C."/>
            <person name="Van de Peer Y."/>
            <person name="Liu Z.J."/>
        </authorList>
    </citation>
    <scope>NUCLEOTIDE SEQUENCE</scope>
    <source>
        <strain evidence="5">CP</strain>
    </source>
</reference>
<dbReference type="InterPro" id="IPR003245">
    <property type="entry name" value="Phytocyanin_dom"/>
</dbReference>
<keyword evidence="3" id="KW-0812">Transmembrane</keyword>
<dbReference type="Proteomes" id="UP001180020">
    <property type="component" value="Unassembled WGS sequence"/>
</dbReference>
<keyword evidence="6" id="KW-1185">Reference proteome</keyword>
<dbReference type="SUPFAM" id="SSF49503">
    <property type="entry name" value="Cupredoxins"/>
    <property type="match status" value="1"/>
</dbReference>
<organism evidence="5 6">
    <name type="scientific">Acorus calamus</name>
    <name type="common">Sweet flag</name>
    <dbReference type="NCBI Taxonomy" id="4465"/>
    <lineage>
        <taxon>Eukaryota</taxon>
        <taxon>Viridiplantae</taxon>
        <taxon>Streptophyta</taxon>
        <taxon>Embryophyta</taxon>
        <taxon>Tracheophyta</taxon>
        <taxon>Spermatophyta</taxon>
        <taxon>Magnoliopsida</taxon>
        <taxon>Liliopsida</taxon>
        <taxon>Acoraceae</taxon>
        <taxon>Acorus</taxon>
    </lineage>
</organism>